<evidence type="ECO:0000313" key="3">
    <source>
        <dbReference type="Proteomes" id="UP000590599"/>
    </source>
</evidence>
<comment type="caution">
    <text evidence="2">The sequence shown here is derived from an EMBL/GenBank/DDBJ whole genome shotgun (WGS) entry which is preliminary data.</text>
</comment>
<dbReference type="Pfam" id="PF14436">
    <property type="entry name" value="EndoU_bacteria"/>
    <property type="match status" value="1"/>
</dbReference>
<dbReference type="Proteomes" id="UP000590599">
    <property type="component" value="Unassembled WGS sequence"/>
</dbReference>
<accession>A0A852PXI7</accession>
<proteinExistence type="predicted"/>
<dbReference type="InterPro" id="IPR029501">
    <property type="entry name" value="EndoU_bac"/>
</dbReference>
<feature type="domain" description="Bacterial EndoU nuclease" evidence="1">
    <location>
        <begin position="70"/>
        <end position="198"/>
    </location>
</feature>
<dbReference type="EMBL" id="JACBKA010000042">
    <property type="protein sequence ID" value="NYA28212.1"/>
    <property type="molecule type" value="Genomic_DNA"/>
</dbReference>
<dbReference type="GO" id="GO:0004519">
    <property type="term" value="F:endonuclease activity"/>
    <property type="evidence" value="ECO:0007669"/>
    <property type="project" value="InterPro"/>
</dbReference>
<evidence type="ECO:0000313" key="2">
    <source>
        <dbReference type="EMBL" id="NYA28212.1"/>
    </source>
</evidence>
<protein>
    <submittedName>
        <fullName evidence="2">EndoU domain-containing protein</fullName>
    </submittedName>
</protein>
<evidence type="ECO:0000259" key="1">
    <source>
        <dbReference type="Pfam" id="PF14436"/>
    </source>
</evidence>
<name>A0A852PXI7_HAEHA</name>
<sequence length="201" mass="22999">MKWIGGKWVRSPDVDYSRDNANLGINRNKGLNERISNRQKDFYLNEQNLNREAKELVKNIKLPISDKVLEKHIINGEPKGNFFKGGHTTLGNVKVEKVIKEYANGVYEAKVSIPNPRALKDPNAKPFLEKSGKEKDSVSTMFPRTWTQDRLRVELEYAFKNGRLSEEGERKGVGTTRSGVEVEWFFDKKGNISTVYPVRGQ</sequence>
<gene>
    <name evidence="2" type="ORF">HZI69_10290</name>
</gene>
<reference evidence="2 3" key="1">
    <citation type="submission" date="2020-07" db="EMBL/GenBank/DDBJ databases">
        <title>Genus Haemophilus, Bergeys manual.</title>
        <authorList>
            <person name="Noerskov-Lauritsen N."/>
        </authorList>
    </citation>
    <scope>NUCLEOTIDE SEQUENCE [LARGE SCALE GENOMIC DNA]</scope>
    <source>
        <strain evidence="2 3">CCUG30047</strain>
    </source>
</reference>
<organism evidence="2 3">
    <name type="scientific">Haemophilus haemolyticus</name>
    <dbReference type="NCBI Taxonomy" id="726"/>
    <lineage>
        <taxon>Bacteria</taxon>
        <taxon>Pseudomonadati</taxon>
        <taxon>Pseudomonadota</taxon>
        <taxon>Gammaproteobacteria</taxon>
        <taxon>Pasteurellales</taxon>
        <taxon>Pasteurellaceae</taxon>
        <taxon>Haemophilus</taxon>
    </lineage>
</organism>
<dbReference type="AlphaFoldDB" id="A0A852PXI7"/>